<proteinExistence type="predicted"/>
<reference evidence="3 4" key="1">
    <citation type="submission" date="2016-08" db="EMBL/GenBank/DDBJ databases">
        <title>Whole genome sequence of Mesorhizobium sp. strain UASWS1009 isolated from industrial sewage.</title>
        <authorList>
            <person name="Crovadore J."/>
            <person name="Calmin G."/>
            <person name="Chablais R."/>
            <person name="Cochard B."/>
            <person name="Lefort F."/>
        </authorList>
    </citation>
    <scope>NUCLEOTIDE SEQUENCE [LARGE SCALE GENOMIC DNA]</scope>
    <source>
        <strain evidence="3 4">UASWS1009</strain>
    </source>
</reference>
<name>A0A1C2E2Z9_9HYPH</name>
<gene>
    <name evidence="3" type="ORF">QV13_06870</name>
</gene>
<evidence type="ECO:0000313" key="3">
    <source>
        <dbReference type="EMBL" id="OCX21382.1"/>
    </source>
</evidence>
<sequence length="1157" mass="126343">MRVRRLDLIRYGKFTDKSIDFGVSPETGVDLHIVFGLNEAGKSTALSGYLDLLFGIEERSRYNFLHEYSVMRIGGVLELDATEHTFTRTKQRSNSLLNAIGQPVSDVAISAHLAGLSRDAYTTMFSLDDETLEAGGKSILESRGDLGKLLFTASAGLGHASDTLNALEAEADALYRKQAHGTELALLKKRLADLKSRRDGIDTLASTYETLEAERLDATRQYDRTISDRAVLTARLDAIARYIRARPMVLDIARKQARIAELPDMAAPSRTWTGSVTELIHDDASLKTRLAANIAEIERLTAKTASVDIDSKILAVSERIRKLGESKVRFASAGFDLPNRRMELQVLDNTVASSLAALGRTFEPDPSVLLLPATTVGVLRAMVEQRSGIATSVRVARDEAAAAADALQTARERVGEERAVPESARARLGAAVAKARESGHTGDIKAAREAEDKETTRWAAMLARLKPWSGDAEALAGVTVPGAGQITAWKTAATELTKTRAVLAERLAEFEGNQALVTARLAALRASADVVSDEAAATIRRTRDEAWAAHRAALTGQTADDFAQALARDDAAATVRLASASDLAEMRASTRALAEAAANLSRVREHRAQLERDVESQSVEIRAAITEFAAGDAEQSPARLIEKVEEVVAARAEALAAWEQIELARRKAQRASEAGEAMRLELSAAMSSVGISSAPSHSLEATIAIAELFLDRQRKIDAEHAEALRTVSSRQEDLAARRLAMGAAERREEEWLAGIGEALKGTWLENGLSASAVGTVLDQLAALSKSLQERDALRLRIDKMEVDRANFLAEVIALAEEAGESPKDDDLEQMATRLAERLERAERTREMKAGLVDDLERLASARDILDSEISSHDRSKNEVLLAFGVATLTEVVERDELLRERDSLLAAIAEHEERVTVELAAESFETARSVLEAVDFDSLAVERLEGEQRLRQLDDAIGQQLIRQTRAADKLDAIGGDSAVARLDAERRTTLLEIEEKAVRYIELKLGIMSATQALRVYRERHRSGMMARASDAFALMTRGQYSGLTTQPVKGGEVLIALQRDGQSKVADALSKGARFQLYLALRLAGYYEFAQLRPAVPFIADDIMETFDHVRSEEVFRLFGEMARVGQVIYLTHHQHLCEIAQAVVPGVRVHELGP</sequence>
<keyword evidence="4" id="KW-1185">Reference proteome</keyword>
<evidence type="ECO:0000313" key="4">
    <source>
        <dbReference type="Proteomes" id="UP000094412"/>
    </source>
</evidence>
<dbReference type="InterPro" id="IPR038734">
    <property type="entry name" value="YhaN_AAA"/>
</dbReference>
<dbReference type="Proteomes" id="UP000094412">
    <property type="component" value="Unassembled WGS sequence"/>
</dbReference>
<accession>A0A1C2E2Z9</accession>
<feature type="coiled-coil region" evidence="1">
    <location>
        <begin position="783"/>
        <end position="858"/>
    </location>
</feature>
<evidence type="ECO:0000256" key="1">
    <source>
        <dbReference type="SAM" id="Coils"/>
    </source>
</evidence>
<dbReference type="RefSeq" id="WP_065997044.1">
    <property type="nucleotide sequence ID" value="NZ_MDEO01000028.1"/>
</dbReference>
<organism evidence="3 4">
    <name type="scientific">Mesorhizobium hungaricum</name>
    <dbReference type="NCBI Taxonomy" id="1566387"/>
    <lineage>
        <taxon>Bacteria</taxon>
        <taxon>Pseudomonadati</taxon>
        <taxon>Pseudomonadota</taxon>
        <taxon>Alphaproteobacteria</taxon>
        <taxon>Hyphomicrobiales</taxon>
        <taxon>Phyllobacteriaceae</taxon>
        <taxon>Mesorhizobium</taxon>
    </lineage>
</organism>
<feature type="domain" description="YhaN AAA" evidence="2">
    <location>
        <begin position="1"/>
        <end position="200"/>
    </location>
</feature>
<feature type="coiled-coil region" evidence="1">
    <location>
        <begin position="593"/>
        <end position="627"/>
    </location>
</feature>
<dbReference type="EMBL" id="MDEO01000028">
    <property type="protein sequence ID" value="OCX21382.1"/>
    <property type="molecule type" value="Genomic_DNA"/>
</dbReference>
<dbReference type="STRING" id="1566387.QV13_06870"/>
<dbReference type="OrthoDB" id="9764467at2"/>
<dbReference type="PANTHER" id="PTHR41259">
    <property type="entry name" value="DOUBLE-STRAND BREAK REPAIR RAD50 ATPASE, PUTATIVE-RELATED"/>
    <property type="match status" value="1"/>
</dbReference>
<dbReference type="PANTHER" id="PTHR41259:SF1">
    <property type="entry name" value="DOUBLE-STRAND BREAK REPAIR RAD50 ATPASE, PUTATIVE-RELATED"/>
    <property type="match status" value="1"/>
</dbReference>
<dbReference type="Pfam" id="PF13514">
    <property type="entry name" value="AAA_27"/>
    <property type="match status" value="1"/>
</dbReference>
<protein>
    <recommendedName>
        <fullName evidence="2">YhaN AAA domain-containing protein</fullName>
    </recommendedName>
</protein>
<evidence type="ECO:0000259" key="2">
    <source>
        <dbReference type="Pfam" id="PF13514"/>
    </source>
</evidence>
<keyword evidence="1" id="KW-0175">Coiled coil</keyword>
<comment type="caution">
    <text evidence="3">The sequence shown here is derived from an EMBL/GenBank/DDBJ whole genome shotgun (WGS) entry which is preliminary data.</text>
</comment>
<dbReference type="SUPFAM" id="SSF52540">
    <property type="entry name" value="P-loop containing nucleoside triphosphate hydrolases"/>
    <property type="match status" value="1"/>
</dbReference>
<dbReference type="AlphaFoldDB" id="A0A1C2E2Z9"/>
<dbReference type="InterPro" id="IPR027417">
    <property type="entry name" value="P-loop_NTPase"/>
</dbReference>
<feature type="coiled-coil region" evidence="1">
    <location>
        <begin position="157"/>
        <end position="221"/>
    </location>
</feature>
<dbReference type="Gene3D" id="3.40.50.300">
    <property type="entry name" value="P-loop containing nucleotide triphosphate hydrolases"/>
    <property type="match status" value="2"/>
</dbReference>